<evidence type="ECO:0000313" key="1">
    <source>
        <dbReference type="EMBL" id="GIX63814.1"/>
    </source>
</evidence>
<keyword evidence="1" id="KW-0371">Homeobox</keyword>
<protein>
    <submittedName>
        <fullName evidence="1">Amphioxus-specific nk homeobox protein</fullName>
    </submittedName>
</protein>
<accession>A0AAV4LVL0</accession>
<comment type="caution">
    <text evidence="1">The sequence shown here is derived from an EMBL/GenBank/DDBJ whole genome shotgun (WGS) entry which is preliminary data.</text>
</comment>
<keyword evidence="2" id="KW-1185">Reference proteome</keyword>
<reference evidence="1 2" key="1">
    <citation type="submission" date="2021-06" db="EMBL/GenBank/DDBJ databases">
        <title>Genome sequence of Babesia caballi.</title>
        <authorList>
            <person name="Yamagishi J."/>
            <person name="Kidaka T."/>
            <person name="Ochi A."/>
        </authorList>
    </citation>
    <scope>NUCLEOTIDE SEQUENCE [LARGE SCALE GENOMIC DNA]</scope>
    <source>
        <strain evidence="1">USDA-D6B2</strain>
    </source>
</reference>
<dbReference type="GO" id="GO:0003677">
    <property type="term" value="F:DNA binding"/>
    <property type="evidence" value="ECO:0007669"/>
    <property type="project" value="UniProtKB-KW"/>
</dbReference>
<proteinExistence type="predicted"/>
<dbReference type="Proteomes" id="UP001497744">
    <property type="component" value="Unassembled WGS sequence"/>
</dbReference>
<gene>
    <name evidence="1" type="ORF">BcabD6B2_32490</name>
</gene>
<name>A0AAV4LVL0_BABCB</name>
<dbReference type="EMBL" id="BPLF01000002">
    <property type="protein sequence ID" value="GIX63814.1"/>
    <property type="molecule type" value="Genomic_DNA"/>
</dbReference>
<dbReference type="AlphaFoldDB" id="A0AAV4LVL0"/>
<organism evidence="1 2">
    <name type="scientific">Babesia caballi</name>
    <dbReference type="NCBI Taxonomy" id="5871"/>
    <lineage>
        <taxon>Eukaryota</taxon>
        <taxon>Sar</taxon>
        <taxon>Alveolata</taxon>
        <taxon>Apicomplexa</taxon>
        <taxon>Aconoidasida</taxon>
        <taxon>Piroplasmida</taxon>
        <taxon>Babesiidae</taxon>
        <taxon>Babesia</taxon>
    </lineage>
</organism>
<dbReference type="RefSeq" id="XP_067715883.1">
    <property type="nucleotide sequence ID" value="XM_067859782.1"/>
</dbReference>
<evidence type="ECO:0000313" key="2">
    <source>
        <dbReference type="Proteomes" id="UP001497744"/>
    </source>
</evidence>
<dbReference type="GeneID" id="94195295"/>
<sequence length="241" mass="26970">MAAEGAACSDRPRLGHVVSVLSDGFLRYNTVGRIEHAVLANAVKLLGEDVNTFTLYDRRGLLRRHFSSTYGGCFRRAILDRQGCKDITQRFGDYLEVSADFDGHHEMSNEGKSSYFLESADGKLLLSQFDPSHHSSQRGIRLCFLDQSCAHRRVLSSKIRRYSLSDDWVVSPGVYVGGIELKYRIPPGEHISQPDLQRQLYLVDGAELPPPELVVSVQPGLRDVMRFCAGFALLHNFRALG</sequence>
<keyword evidence="1" id="KW-0238">DNA-binding</keyword>